<protein>
    <recommendedName>
        <fullName evidence="4">phosphoglycolate phosphatase</fullName>
        <ecNumber evidence="4">3.1.3.18</ecNumber>
    </recommendedName>
</protein>
<comment type="pathway">
    <text evidence="2">Organic acid metabolism; glycolate biosynthesis; glycolate from 2-phosphoglycolate: step 1/1.</text>
</comment>
<dbReference type="HOGENOM" id="CLU_045011_19_2_6"/>
<dbReference type="KEGG" id="xpo:XPG1_0721"/>
<evidence type="ECO:0000313" key="6">
    <source>
        <dbReference type="EMBL" id="CDG20376.1"/>
    </source>
</evidence>
<accession>A0A068R0E1</accession>
<evidence type="ECO:0000256" key="2">
    <source>
        <dbReference type="ARBA" id="ARBA00004818"/>
    </source>
</evidence>
<dbReference type="NCBIfam" id="TIGR01549">
    <property type="entry name" value="HAD-SF-IA-v1"/>
    <property type="match status" value="1"/>
</dbReference>
<keyword evidence="6" id="KW-0378">Hydrolase</keyword>
<dbReference type="InterPro" id="IPR023198">
    <property type="entry name" value="PGP-like_dom2"/>
</dbReference>
<comment type="similarity">
    <text evidence="3">Belongs to the HAD-like hydrolase superfamily. CbbY/CbbZ/Gph/YieH family.</text>
</comment>
<dbReference type="GO" id="GO:0005829">
    <property type="term" value="C:cytosol"/>
    <property type="evidence" value="ECO:0007669"/>
    <property type="project" value="TreeGrafter"/>
</dbReference>
<dbReference type="PANTHER" id="PTHR43434:SF1">
    <property type="entry name" value="PHOSPHOGLYCOLATE PHOSPHATASE"/>
    <property type="match status" value="1"/>
</dbReference>
<dbReference type="InterPro" id="IPR006439">
    <property type="entry name" value="HAD-SF_hydro_IA"/>
</dbReference>
<evidence type="ECO:0000313" key="7">
    <source>
        <dbReference type="Proteomes" id="UP000032735"/>
    </source>
</evidence>
<dbReference type="SFLD" id="SFLDG01129">
    <property type="entry name" value="C1.5:_HAD__Beta-PGM__Phosphata"/>
    <property type="match status" value="1"/>
</dbReference>
<proteinExistence type="inferred from homology"/>
<gene>
    <name evidence="6" type="ORF">XPG1_0721</name>
</gene>
<evidence type="ECO:0000256" key="3">
    <source>
        <dbReference type="ARBA" id="ARBA00006171"/>
    </source>
</evidence>
<dbReference type="Proteomes" id="UP000032735">
    <property type="component" value="Chromosome"/>
</dbReference>
<evidence type="ECO:0000256" key="4">
    <source>
        <dbReference type="ARBA" id="ARBA00013078"/>
    </source>
</evidence>
<dbReference type="InterPro" id="IPR036412">
    <property type="entry name" value="HAD-like_sf"/>
</dbReference>
<dbReference type="Gene3D" id="1.10.150.240">
    <property type="entry name" value="Putative phosphatase, domain 2"/>
    <property type="match status" value="1"/>
</dbReference>
<dbReference type="AlphaFoldDB" id="A0A068R0E1"/>
<dbReference type="EC" id="3.1.3.18" evidence="4"/>
<name>A0A068R0E1_9GAMM</name>
<dbReference type="InterPro" id="IPR050155">
    <property type="entry name" value="HAD-like_hydrolase_sf"/>
</dbReference>
<dbReference type="SFLD" id="SFLDG01135">
    <property type="entry name" value="C1.5.6:_HAD__Beta-PGM__Phospha"/>
    <property type="match status" value="1"/>
</dbReference>
<organism evidence="6 7">
    <name type="scientific">Xenorhabdus poinarii G6</name>
    <dbReference type="NCBI Taxonomy" id="1354304"/>
    <lineage>
        <taxon>Bacteria</taxon>
        <taxon>Pseudomonadati</taxon>
        <taxon>Pseudomonadota</taxon>
        <taxon>Gammaproteobacteria</taxon>
        <taxon>Enterobacterales</taxon>
        <taxon>Morganellaceae</taxon>
        <taxon>Xenorhabdus</taxon>
    </lineage>
</organism>
<dbReference type="OrthoDB" id="9800058at2"/>
<dbReference type="Pfam" id="PF13419">
    <property type="entry name" value="HAD_2"/>
    <property type="match status" value="1"/>
</dbReference>
<sequence length="229" mass="25022">MKPHLRVIMFDLDGTLFDTAKAIISAFRATFQQLKLPEPAHDEQIRETIGLPLERAFAQLLSQAEDGQRVTDCVEEYQRQFQTLILPMAAELLFPGVAAGLFQLKQSGFQLAVTTNKFARSANALLIASGIAGLFDVVVCADQVKDKKPAPESGNNILAHYQAVAEESVMVGDTTHDILMAHQVGCQVIAVDYGIQHRTILAAAKPDIIVSSFSDVVNWCLLRGLRSTS</sequence>
<dbReference type="Gene3D" id="3.40.50.1000">
    <property type="entry name" value="HAD superfamily/HAD-like"/>
    <property type="match status" value="1"/>
</dbReference>
<dbReference type="EMBL" id="FO704551">
    <property type="protein sequence ID" value="CDG20376.1"/>
    <property type="molecule type" value="Genomic_DNA"/>
</dbReference>
<dbReference type="InterPro" id="IPR041492">
    <property type="entry name" value="HAD_2"/>
</dbReference>
<dbReference type="SUPFAM" id="SSF56784">
    <property type="entry name" value="HAD-like"/>
    <property type="match status" value="1"/>
</dbReference>
<dbReference type="PANTHER" id="PTHR43434">
    <property type="entry name" value="PHOSPHOGLYCOLATE PHOSPHATASE"/>
    <property type="match status" value="1"/>
</dbReference>
<dbReference type="PRINTS" id="PR00413">
    <property type="entry name" value="HADHALOGNASE"/>
</dbReference>
<keyword evidence="7" id="KW-1185">Reference proteome</keyword>
<dbReference type="FunFam" id="3.40.50.1000:FF:000022">
    <property type="entry name" value="Phosphoglycolate phosphatase"/>
    <property type="match status" value="1"/>
</dbReference>
<dbReference type="InterPro" id="IPR023214">
    <property type="entry name" value="HAD_sf"/>
</dbReference>
<dbReference type="GO" id="GO:0046872">
    <property type="term" value="F:metal ion binding"/>
    <property type="evidence" value="ECO:0007669"/>
    <property type="project" value="UniProtKB-KW"/>
</dbReference>
<dbReference type="STRING" id="1354304.XPG1_0721"/>
<keyword evidence="5" id="KW-0479">Metal-binding</keyword>
<evidence type="ECO:0000256" key="1">
    <source>
        <dbReference type="ARBA" id="ARBA00000830"/>
    </source>
</evidence>
<dbReference type="SFLD" id="SFLDS00003">
    <property type="entry name" value="Haloacid_Dehalogenase"/>
    <property type="match status" value="1"/>
</dbReference>
<reference evidence="6 7" key="1">
    <citation type="submission" date="2013-07" db="EMBL/GenBank/DDBJ databases">
        <authorList>
            <person name="Genoscope - CEA"/>
        </authorList>
    </citation>
    <scope>NUCLEOTIDE SEQUENCE [LARGE SCALE GENOMIC DNA]</scope>
    <source>
        <strain evidence="6 7">G6</strain>
    </source>
</reference>
<dbReference type="GO" id="GO:0006281">
    <property type="term" value="P:DNA repair"/>
    <property type="evidence" value="ECO:0007669"/>
    <property type="project" value="TreeGrafter"/>
</dbReference>
<evidence type="ECO:0000256" key="5">
    <source>
        <dbReference type="ARBA" id="ARBA00022723"/>
    </source>
</evidence>
<dbReference type="GO" id="GO:0008967">
    <property type="term" value="F:phosphoglycolate phosphatase activity"/>
    <property type="evidence" value="ECO:0007669"/>
    <property type="project" value="UniProtKB-EC"/>
</dbReference>
<comment type="catalytic activity">
    <reaction evidence="1">
        <text>2-phosphoglycolate + H2O = glycolate + phosphate</text>
        <dbReference type="Rhea" id="RHEA:14369"/>
        <dbReference type="ChEBI" id="CHEBI:15377"/>
        <dbReference type="ChEBI" id="CHEBI:29805"/>
        <dbReference type="ChEBI" id="CHEBI:43474"/>
        <dbReference type="ChEBI" id="CHEBI:58033"/>
        <dbReference type="EC" id="3.1.3.18"/>
    </reaction>
</comment>